<dbReference type="PROSITE" id="PS51257">
    <property type="entry name" value="PROKAR_LIPOPROTEIN"/>
    <property type="match status" value="1"/>
</dbReference>
<keyword evidence="1" id="KW-0732">Signal</keyword>
<protein>
    <submittedName>
        <fullName evidence="2">Uncharacterized protein</fullName>
    </submittedName>
</protein>
<dbReference type="OrthoDB" id="8451975at2"/>
<dbReference type="AlphaFoldDB" id="A0A2P7S513"/>
<evidence type="ECO:0000313" key="3">
    <source>
        <dbReference type="Proteomes" id="UP000240653"/>
    </source>
</evidence>
<comment type="caution">
    <text evidence="2">The sequence shown here is derived from an EMBL/GenBank/DDBJ whole genome shotgun (WGS) entry which is preliminary data.</text>
</comment>
<feature type="signal peptide" evidence="1">
    <location>
        <begin position="1"/>
        <end position="20"/>
    </location>
</feature>
<evidence type="ECO:0000256" key="1">
    <source>
        <dbReference type="SAM" id="SignalP"/>
    </source>
</evidence>
<dbReference type="EMBL" id="PXYL01000013">
    <property type="protein sequence ID" value="PSJ57575.1"/>
    <property type="molecule type" value="Genomic_DNA"/>
</dbReference>
<keyword evidence="3" id="KW-1185">Reference proteome</keyword>
<proteinExistence type="predicted"/>
<dbReference type="RefSeq" id="WP_106726107.1">
    <property type="nucleotide sequence ID" value="NZ_PXYL01000013.1"/>
</dbReference>
<accession>A0A2P7S513</accession>
<evidence type="ECO:0000313" key="2">
    <source>
        <dbReference type="EMBL" id="PSJ57575.1"/>
    </source>
</evidence>
<name>A0A2P7S513_9HYPH</name>
<dbReference type="Proteomes" id="UP000240653">
    <property type="component" value="Unassembled WGS sequence"/>
</dbReference>
<reference evidence="2 3" key="1">
    <citation type="submission" date="2018-03" db="EMBL/GenBank/DDBJ databases">
        <title>The draft genome of Mesorhizobium soli JCM 19897.</title>
        <authorList>
            <person name="Li L."/>
            <person name="Liu L."/>
            <person name="Liang L."/>
            <person name="Wang T."/>
            <person name="Zhang X."/>
        </authorList>
    </citation>
    <scope>NUCLEOTIDE SEQUENCE [LARGE SCALE GENOMIC DNA]</scope>
    <source>
        <strain evidence="2 3">JCM 19897</strain>
    </source>
</reference>
<sequence length="123" mass="12706">MSIRYFFAGAFCLLVAGCSAGDARMSALRADMAGRQAAAELAASRPDAKPEDRERARAYASAQSCVDQIQAHSRSVQAANMAANTAMAAVSLAGPGGALAARAMGPMQGMALRSQGEFRVACY</sequence>
<organism evidence="2 3">
    <name type="scientific">Pseudaminobacter soli</name>
    <name type="common">ex Li et al. 2025</name>
    <dbReference type="NCBI Taxonomy" id="1295366"/>
    <lineage>
        <taxon>Bacteria</taxon>
        <taxon>Pseudomonadati</taxon>
        <taxon>Pseudomonadota</taxon>
        <taxon>Alphaproteobacteria</taxon>
        <taxon>Hyphomicrobiales</taxon>
        <taxon>Phyllobacteriaceae</taxon>
        <taxon>Pseudaminobacter</taxon>
    </lineage>
</organism>
<gene>
    <name evidence="2" type="ORF">C7I85_21615</name>
</gene>
<feature type="chain" id="PRO_5015139041" evidence="1">
    <location>
        <begin position="21"/>
        <end position="123"/>
    </location>
</feature>